<keyword evidence="2" id="KW-0472">Membrane</keyword>
<dbReference type="AlphaFoldDB" id="A0A0K2TJ34"/>
<sequence>KLFSVHIMSGMKLSLTLGGTQYELDVGKSFQSGLWYIIAIFMVWYLLRILASLSKRVDSLKKEAKKSESKNPLELSHQESLDLSTNKSKDGSLSKKKK</sequence>
<organism evidence="3">
    <name type="scientific">Lepeophtheirus salmonis</name>
    <name type="common">Salmon louse</name>
    <name type="synonym">Caligus salmonis</name>
    <dbReference type="NCBI Taxonomy" id="72036"/>
    <lineage>
        <taxon>Eukaryota</taxon>
        <taxon>Metazoa</taxon>
        <taxon>Ecdysozoa</taxon>
        <taxon>Arthropoda</taxon>
        <taxon>Crustacea</taxon>
        <taxon>Multicrustacea</taxon>
        <taxon>Hexanauplia</taxon>
        <taxon>Copepoda</taxon>
        <taxon>Siphonostomatoida</taxon>
        <taxon>Caligidae</taxon>
        <taxon>Lepeophtheirus</taxon>
    </lineage>
</organism>
<feature type="compositionally biased region" description="Basic and acidic residues" evidence="1">
    <location>
        <begin position="63"/>
        <end position="80"/>
    </location>
</feature>
<protein>
    <submittedName>
        <fullName evidence="3">Uncharacterized protein</fullName>
    </submittedName>
</protein>
<dbReference type="EMBL" id="HACA01008464">
    <property type="protein sequence ID" value="CDW25825.1"/>
    <property type="molecule type" value="Transcribed_RNA"/>
</dbReference>
<evidence type="ECO:0000256" key="1">
    <source>
        <dbReference type="SAM" id="MobiDB-lite"/>
    </source>
</evidence>
<feature type="compositionally biased region" description="Basic and acidic residues" evidence="1">
    <location>
        <begin position="87"/>
        <end position="98"/>
    </location>
</feature>
<feature type="non-terminal residue" evidence="3">
    <location>
        <position position="1"/>
    </location>
</feature>
<proteinExistence type="predicted"/>
<accession>A0A0K2TJ34</accession>
<evidence type="ECO:0000256" key="2">
    <source>
        <dbReference type="SAM" id="Phobius"/>
    </source>
</evidence>
<keyword evidence="2" id="KW-0812">Transmembrane</keyword>
<reference evidence="3" key="1">
    <citation type="submission" date="2014-05" db="EMBL/GenBank/DDBJ databases">
        <authorList>
            <person name="Chronopoulou M."/>
        </authorList>
    </citation>
    <scope>NUCLEOTIDE SEQUENCE</scope>
    <source>
        <tissue evidence="3">Whole organism</tissue>
    </source>
</reference>
<name>A0A0K2TJ34_LEPSM</name>
<keyword evidence="2" id="KW-1133">Transmembrane helix</keyword>
<feature type="transmembrane region" description="Helical" evidence="2">
    <location>
        <begin position="33"/>
        <end position="51"/>
    </location>
</feature>
<evidence type="ECO:0000313" key="3">
    <source>
        <dbReference type="EMBL" id="CDW25825.1"/>
    </source>
</evidence>
<feature type="region of interest" description="Disordered" evidence="1">
    <location>
        <begin position="63"/>
        <end position="98"/>
    </location>
</feature>